<dbReference type="GO" id="GO:0010181">
    <property type="term" value="F:FMN binding"/>
    <property type="evidence" value="ECO:0007669"/>
    <property type="project" value="InterPro"/>
</dbReference>
<sequence length="166" mass="17322">MSAMKDDFLTAMSRAANSVCVVTTDGIGGRAGVTVSAMTSVSVDTPAPSLLVCIHGLSPACDAIRTNRVFCANLLSESQAAISESFAGRTGAKGVEKFACAEWDTGATGCPVLQGALAAFDCRLVHDILVGSHRIFVGELEGLTLSEERAPLIHHDRGYARAVPQE</sequence>
<evidence type="ECO:0000259" key="2">
    <source>
        <dbReference type="SMART" id="SM00903"/>
    </source>
</evidence>
<comment type="caution">
    <text evidence="3">The sequence shown here is derived from an EMBL/GenBank/DDBJ whole genome shotgun (WGS) entry which is preliminary data.</text>
</comment>
<dbReference type="PANTHER" id="PTHR30466">
    <property type="entry name" value="FLAVIN REDUCTASE"/>
    <property type="match status" value="1"/>
</dbReference>
<evidence type="ECO:0000256" key="1">
    <source>
        <dbReference type="ARBA" id="ARBA00023002"/>
    </source>
</evidence>
<dbReference type="GO" id="GO:0042602">
    <property type="term" value="F:riboflavin reductase (NADPH) activity"/>
    <property type="evidence" value="ECO:0007669"/>
    <property type="project" value="TreeGrafter"/>
</dbReference>
<dbReference type="Pfam" id="PF01613">
    <property type="entry name" value="Flavin_Reduct"/>
    <property type="match status" value="1"/>
</dbReference>
<dbReference type="Gene3D" id="2.30.110.10">
    <property type="entry name" value="Electron Transport, Fmn-binding Protein, Chain A"/>
    <property type="match status" value="1"/>
</dbReference>
<dbReference type="InterPro" id="IPR012349">
    <property type="entry name" value="Split_barrel_FMN-bd"/>
</dbReference>
<dbReference type="GO" id="GO:0006208">
    <property type="term" value="P:pyrimidine nucleobase catabolic process"/>
    <property type="evidence" value="ECO:0007669"/>
    <property type="project" value="TreeGrafter"/>
</dbReference>
<organism evidence="3 4">
    <name type="scientific">Rhodosalinus halophilus</name>
    <dbReference type="NCBI Taxonomy" id="2259333"/>
    <lineage>
        <taxon>Bacteria</taxon>
        <taxon>Pseudomonadati</taxon>
        <taxon>Pseudomonadota</taxon>
        <taxon>Alphaproteobacteria</taxon>
        <taxon>Rhodobacterales</taxon>
        <taxon>Paracoccaceae</taxon>
        <taxon>Rhodosalinus</taxon>
    </lineage>
</organism>
<feature type="domain" description="Flavin reductase like" evidence="2">
    <location>
        <begin position="12"/>
        <end position="161"/>
    </location>
</feature>
<evidence type="ECO:0000313" key="4">
    <source>
        <dbReference type="Proteomes" id="UP000253370"/>
    </source>
</evidence>
<reference evidence="3 4" key="1">
    <citation type="submission" date="2018-07" db="EMBL/GenBank/DDBJ databases">
        <title>Rhodosalinus sp. strain E84T genomic sequence and assembly.</title>
        <authorList>
            <person name="Liu Z.-W."/>
            <person name="Lu D.-C."/>
        </authorList>
    </citation>
    <scope>NUCLEOTIDE SEQUENCE [LARGE SCALE GENOMIC DNA]</scope>
    <source>
        <strain evidence="3 4">E84</strain>
    </source>
</reference>
<dbReference type="SUPFAM" id="SSF50475">
    <property type="entry name" value="FMN-binding split barrel"/>
    <property type="match status" value="1"/>
</dbReference>
<dbReference type="OrthoDB" id="9789254at2"/>
<protein>
    <submittedName>
        <fullName evidence="3">Flavin reductase</fullName>
    </submittedName>
</protein>
<keyword evidence="4" id="KW-1185">Reference proteome</keyword>
<dbReference type="PANTHER" id="PTHR30466:SF1">
    <property type="entry name" value="FMN REDUCTASE (NADH) RUTF"/>
    <property type="match status" value="1"/>
</dbReference>
<dbReference type="InterPro" id="IPR050268">
    <property type="entry name" value="NADH-dep_flavin_reductase"/>
</dbReference>
<gene>
    <name evidence="3" type="ORF">DRV85_15005</name>
</gene>
<proteinExistence type="predicted"/>
<dbReference type="AlphaFoldDB" id="A0A365U5I9"/>
<evidence type="ECO:0000313" key="3">
    <source>
        <dbReference type="EMBL" id="RBI83651.1"/>
    </source>
</evidence>
<name>A0A365U5I9_9RHOB</name>
<dbReference type="Proteomes" id="UP000253370">
    <property type="component" value="Unassembled WGS sequence"/>
</dbReference>
<dbReference type="SMART" id="SM00903">
    <property type="entry name" value="Flavin_Reduct"/>
    <property type="match status" value="1"/>
</dbReference>
<accession>A0A365U5I9</accession>
<dbReference type="EMBL" id="QNTQ01000015">
    <property type="protein sequence ID" value="RBI83651.1"/>
    <property type="molecule type" value="Genomic_DNA"/>
</dbReference>
<keyword evidence="1" id="KW-0560">Oxidoreductase</keyword>
<dbReference type="InterPro" id="IPR002563">
    <property type="entry name" value="Flavin_Rdtase-like_dom"/>
</dbReference>